<comment type="similarity">
    <text evidence="1">Belongs to the universal ribosomal protein uS4 family.</text>
</comment>
<evidence type="ECO:0000313" key="10">
    <source>
        <dbReference type="Proteomes" id="UP000029964"/>
    </source>
</evidence>
<feature type="domain" description="RNA-binding S4" evidence="8">
    <location>
        <begin position="187"/>
        <end position="247"/>
    </location>
</feature>
<accession>A0A086T5F4</accession>
<keyword evidence="4 9" id="KW-0689">Ribosomal protein</keyword>
<feature type="region of interest" description="Disordered" evidence="7">
    <location>
        <begin position="112"/>
        <end position="144"/>
    </location>
</feature>
<feature type="compositionally biased region" description="Low complexity" evidence="7">
    <location>
        <begin position="308"/>
        <end position="338"/>
    </location>
</feature>
<sequence length="578" mass="65216">MRKPPKYLSLKRPFPRPGSRAESIRRSFFPWTSTDLALQKLRQSWNIHNLYNLSRATGEEMCFARDRTFFQQKWSAKARTRGYHGEHVPEKKWKRMFSRRLKKAVDMPPSYLAAHDGSEQASGRGSGLTTSQPSVSDYWPKPKESPSNPIYKRVVKMRQSTGVLDMLEAPLSGVTPLMQMTFAPLERRLDTAIFRSLFASSIRQARQFVVHGAVKVNGKKMVYPSYQLNPGDMFQVDVAKVLQATGPPQTPHDKSSVLGMLKNNENKYQKMEQSLLSLKAKEVARAQASATPAEGEAESEAKAEAEAEAPTGAAAKEGAVAETEAAADAADAPTEGSAVAEDAAPAEEKRVLSPEDALELRRLRLECALLPVKLVLREKEVRGYREHREKMAMRIRNFKDRIGYVLSTGSGRNLDLNELIDDLKLEMKTLNMLRDDEETREKEQGETPKDHAQHLDQRKALLHKALEVFNVKNKKDVINAVGFDNLSAKDLSSLRKILTQDQENPVDETKPYKTPWVPRPFMSPWAFVPRYLEVNHNICAAVYLRHPVARRGYAEVPTPFSFFTSQLAHTWYAERGGA</sequence>
<keyword evidence="10" id="KW-1185">Reference proteome</keyword>
<dbReference type="CDD" id="cd00165">
    <property type="entry name" value="S4"/>
    <property type="match status" value="1"/>
</dbReference>
<dbReference type="InterPro" id="IPR022801">
    <property type="entry name" value="Ribosomal_uS4"/>
</dbReference>
<keyword evidence="5" id="KW-0687">Ribonucleoprotein</keyword>
<dbReference type="Proteomes" id="UP000029964">
    <property type="component" value="Unassembled WGS sequence"/>
</dbReference>
<dbReference type="HOGENOM" id="CLU_026386_0_0_1"/>
<comment type="caution">
    <text evidence="9">The sequence shown here is derived from an EMBL/GenBank/DDBJ whole genome shotgun (WGS) entry which is preliminary data.</text>
</comment>
<dbReference type="GO" id="GO:0019843">
    <property type="term" value="F:rRNA binding"/>
    <property type="evidence" value="ECO:0007669"/>
    <property type="project" value="UniProtKB-KW"/>
</dbReference>
<dbReference type="PANTHER" id="PTHR11831">
    <property type="entry name" value="30S 40S RIBOSOMAL PROTEIN"/>
    <property type="match status" value="1"/>
</dbReference>
<dbReference type="InterPro" id="IPR018079">
    <property type="entry name" value="Ribosomal_uS4_CS"/>
</dbReference>
<dbReference type="PROSITE" id="PS50889">
    <property type="entry name" value="S4"/>
    <property type="match status" value="1"/>
</dbReference>
<feature type="compositionally biased region" description="Polar residues" evidence="7">
    <location>
        <begin position="119"/>
        <end position="135"/>
    </location>
</feature>
<dbReference type="PROSITE" id="PS00632">
    <property type="entry name" value="RIBOSOMAL_S4"/>
    <property type="match status" value="1"/>
</dbReference>
<keyword evidence="3 6" id="KW-0694">RNA-binding</keyword>
<evidence type="ECO:0000256" key="7">
    <source>
        <dbReference type="SAM" id="MobiDB-lite"/>
    </source>
</evidence>
<gene>
    <name evidence="9" type="ORF">ACRE_046290</name>
</gene>
<dbReference type="OrthoDB" id="3356781at2759"/>
<dbReference type="PANTHER" id="PTHR11831:SF4">
    <property type="entry name" value="SMALL RIBOSOMAL SUBUNIT PROTEIN US4M"/>
    <property type="match status" value="1"/>
</dbReference>
<dbReference type="GO" id="GO:0005763">
    <property type="term" value="C:mitochondrial small ribosomal subunit"/>
    <property type="evidence" value="ECO:0007669"/>
    <property type="project" value="TreeGrafter"/>
</dbReference>
<evidence type="ECO:0000259" key="8">
    <source>
        <dbReference type="SMART" id="SM00363"/>
    </source>
</evidence>
<organism evidence="9 10">
    <name type="scientific">Hapsidospora chrysogenum (strain ATCC 11550 / CBS 779.69 / DSM 880 / IAM 14645 / JCM 23072 / IMI 49137)</name>
    <name type="common">Acremonium chrysogenum</name>
    <dbReference type="NCBI Taxonomy" id="857340"/>
    <lineage>
        <taxon>Eukaryota</taxon>
        <taxon>Fungi</taxon>
        <taxon>Dikarya</taxon>
        <taxon>Ascomycota</taxon>
        <taxon>Pezizomycotina</taxon>
        <taxon>Sordariomycetes</taxon>
        <taxon>Hypocreomycetidae</taxon>
        <taxon>Hypocreales</taxon>
        <taxon>Bionectriaceae</taxon>
        <taxon>Hapsidospora</taxon>
    </lineage>
</organism>
<evidence type="ECO:0000256" key="5">
    <source>
        <dbReference type="ARBA" id="ARBA00023274"/>
    </source>
</evidence>
<protein>
    <submittedName>
        <fullName evidence="9">37S ribosomal protein-like protein</fullName>
    </submittedName>
</protein>
<dbReference type="GO" id="GO:0003735">
    <property type="term" value="F:structural constituent of ribosome"/>
    <property type="evidence" value="ECO:0007669"/>
    <property type="project" value="TreeGrafter"/>
</dbReference>
<dbReference type="Gene3D" id="3.10.290.10">
    <property type="entry name" value="RNA-binding S4 domain"/>
    <property type="match status" value="1"/>
</dbReference>
<dbReference type="EMBL" id="JPKY01000046">
    <property type="protein sequence ID" value="KFH44586.1"/>
    <property type="molecule type" value="Genomic_DNA"/>
</dbReference>
<dbReference type="SMART" id="SM00363">
    <property type="entry name" value="S4"/>
    <property type="match status" value="1"/>
</dbReference>
<dbReference type="STRING" id="857340.A0A086T5F4"/>
<dbReference type="AlphaFoldDB" id="A0A086T5F4"/>
<evidence type="ECO:0000256" key="2">
    <source>
        <dbReference type="ARBA" id="ARBA00022730"/>
    </source>
</evidence>
<evidence type="ECO:0000256" key="3">
    <source>
        <dbReference type="ARBA" id="ARBA00022884"/>
    </source>
</evidence>
<dbReference type="InterPro" id="IPR002942">
    <property type="entry name" value="S4_RNA-bd"/>
</dbReference>
<proteinExistence type="inferred from homology"/>
<name>A0A086T5F4_HAPC1</name>
<evidence type="ECO:0000313" key="9">
    <source>
        <dbReference type="EMBL" id="KFH44586.1"/>
    </source>
</evidence>
<reference evidence="10" key="1">
    <citation type="journal article" date="2014" name="Genome Announc.">
        <title>Genome sequence and annotation of Acremonium chrysogenum, producer of the beta-lactam antibiotic cephalosporin C.</title>
        <authorList>
            <person name="Terfehr D."/>
            <person name="Dahlmann T.A."/>
            <person name="Specht T."/>
            <person name="Zadra I."/>
            <person name="Kuernsteiner H."/>
            <person name="Kueck U."/>
        </authorList>
    </citation>
    <scope>NUCLEOTIDE SEQUENCE [LARGE SCALE GENOMIC DNA]</scope>
    <source>
        <strain evidence="10">ATCC 11550 / CBS 779.69 / DSM 880 / IAM 14645 / JCM 23072 / IMI 49137</strain>
    </source>
</reference>
<feature type="region of interest" description="Disordered" evidence="7">
    <location>
        <begin position="436"/>
        <end position="455"/>
    </location>
</feature>
<dbReference type="SUPFAM" id="SSF55174">
    <property type="entry name" value="Alpha-L RNA-binding motif"/>
    <property type="match status" value="1"/>
</dbReference>
<dbReference type="GO" id="GO:0042274">
    <property type="term" value="P:ribosomal small subunit biogenesis"/>
    <property type="evidence" value="ECO:0007669"/>
    <property type="project" value="TreeGrafter"/>
</dbReference>
<dbReference type="Pfam" id="PF01479">
    <property type="entry name" value="S4"/>
    <property type="match status" value="1"/>
</dbReference>
<evidence type="ECO:0000256" key="1">
    <source>
        <dbReference type="ARBA" id="ARBA00007465"/>
    </source>
</evidence>
<dbReference type="InterPro" id="IPR036986">
    <property type="entry name" value="S4_RNA-bd_sf"/>
</dbReference>
<evidence type="ECO:0000256" key="4">
    <source>
        <dbReference type="ARBA" id="ARBA00022980"/>
    </source>
</evidence>
<keyword evidence="2 6" id="KW-0699">rRNA-binding</keyword>
<feature type="region of interest" description="Disordered" evidence="7">
    <location>
        <begin position="287"/>
        <end position="350"/>
    </location>
</feature>
<feature type="region of interest" description="Disordered" evidence="7">
    <location>
        <begin position="1"/>
        <end position="21"/>
    </location>
</feature>
<evidence type="ECO:0000256" key="6">
    <source>
        <dbReference type="PROSITE-ProRule" id="PRU00182"/>
    </source>
</evidence>